<dbReference type="GO" id="GO:0009190">
    <property type="term" value="P:cyclic nucleotide biosynthetic process"/>
    <property type="evidence" value="ECO:0007669"/>
    <property type="project" value="InterPro"/>
</dbReference>
<evidence type="ECO:0000313" key="5">
    <source>
        <dbReference type="Proteomes" id="UP000262882"/>
    </source>
</evidence>
<dbReference type="RefSeq" id="WP_117404624.1">
    <property type="nucleotide sequence ID" value="NZ_QVNQ01000014.1"/>
</dbReference>
<dbReference type="InterPro" id="IPR050397">
    <property type="entry name" value="Env_Response_Regulators"/>
</dbReference>
<feature type="compositionally biased region" description="Basic and acidic residues" evidence="1">
    <location>
        <begin position="1"/>
        <end position="11"/>
    </location>
</feature>
<sequence length="468" mass="51024">MDRYTRQHDPDQIVPSETGHGNFVRQVHNDPGKIEAVGAEDPRPLVAAPAAASLPPLRQGFWGALTEDERNDLLAHVEEVVYPVGTVLWFEGQTADHAVVVRSGSIRVSVNRHGHERIIAFRGPGDIVGERAALLLRRRSATIVAMETVHGLRMSTQQFVAYLSDHPRVVAIMEHEVYKRLTEQMAVAPPPAEPYQPTTPLRFTPYQHPAETYATGPTPIPPPRTDNGTAAAVPSTDDRPKAGHPVPAARLPSEEEPTQPMVTGPPKPAGPSWAGQNCTIVYTDIAGFSAPHRNDRDRLDMRRAMYALLRETFEVSAVPWDACHIEDRGDGALIIVPPEVPTAAVIDPMIASLAVRLRRHNERANCAVRIQLRVAVHVGPVMPDPPGVSGWALIRTARLLDARPLKDRLAATGADLGFIASTFVYESVIAHGPGHVNPAEYEPISCTVKKLKIEGWVHLRGVPAQSAV</sequence>
<reference evidence="4 5" key="1">
    <citation type="submission" date="2018-08" db="EMBL/GenBank/DDBJ databases">
        <title>Actinomadura spongicola sp. nov., isolated from marine sponge Leucetta chagosensis.</title>
        <authorList>
            <person name="Li L."/>
            <person name="Lin H.W."/>
        </authorList>
    </citation>
    <scope>NUCLEOTIDE SEQUENCE [LARGE SCALE GENOMIC DNA]</scope>
    <source>
        <strain evidence="4 5">LHW52907</strain>
    </source>
</reference>
<evidence type="ECO:0000259" key="3">
    <source>
        <dbReference type="PROSITE" id="PS50125"/>
    </source>
</evidence>
<dbReference type="EMBL" id="QVNQ01000014">
    <property type="protein sequence ID" value="RFS81358.1"/>
    <property type="molecule type" value="Genomic_DNA"/>
</dbReference>
<dbReference type="PROSITE" id="PS50125">
    <property type="entry name" value="GUANYLATE_CYCLASE_2"/>
    <property type="match status" value="1"/>
</dbReference>
<dbReference type="InterPro" id="IPR000595">
    <property type="entry name" value="cNMP-bd_dom"/>
</dbReference>
<dbReference type="Gene3D" id="2.60.120.10">
    <property type="entry name" value="Jelly Rolls"/>
    <property type="match status" value="1"/>
</dbReference>
<dbReference type="SUPFAM" id="SSF55073">
    <property type="entry name" value="Nucleotide cyclase"/>
    <property type="match status" value="1"/>
</dbReference>
<comment type="caution">
    <text evidence="4">The sequence shown here is derived from an EMBL/GenBank/DDBJ whole genome shotgun (WGS) entry which is preliminary data.</text>
</comment>
<feature type="domain" description="Cyclic nucleotide-binding" evidence="2">
    <location>
        <begin position="61"/>
        <end position="180"/>
    </location>
</feature>
<dbReference type="CDD" id="cd00038">
    <property type="entry name" value="CAP_ED"/>
    <property type="match status" value="1"/>
</dbReference>
<keyword evidence="5" id="KW-1185">Reference proteome</keyword>
<dbReference type="OrthoDB" id="3482507at2"/>
<evidence type="ECO:0000259" key="2">
    <source>
        <dbReference type="PROSITE" id="PS50042"/>
    </source>
</evidence>
<feature type="region of interest" description="Disordered" evidence="1">
    <location>
        <begin position="209"/>
        <end position="272"/>
    </location>
</feature>
<name>A0A372G7J0_9ACTN</name>
<proteinExistence type="predicted"/>
<dbReference type="InterPro" id="IPR014710">
    <property type="entry name" value="RmlC-like_jellyroll"/>
</dbReference>
<protein>
    <recommendedName>
        <fullName evidence="6">Cyclic nucleotide-binding domain-containing protein</fullName>
    </recommendedName>
</protein>
<dbReference type="AlphaFoldDB" id="A0A372G7J0"/>
<dbReference type="Gene3D" id="3.30.70.1230">
    <property type="entry name" value="Nucleotide cyclase"/>
    <property type="match status" value="1"/>
</dbReference>
<dbReference type="PROSITE" id="PS50042">
    <property type="entry name" value="CNMP_BINDING_3"/>
    <property type="match status" value="1"/>
</dbReference>
<evidence type="ECO:0000256" key="1">
    <source>
        <dbReference type="SAM" id="MobiDB-lite"/>
    </source>
</evidence>
<evidence type="ECO:0008006" key="6">
    <source>
        <dbReference type="Google" id="ProtNLM"/>
    </source>
</evidence>
<dbReference type="PANTHER" id="PTHR24567:SF26">
    <property type="entry name" value="REGULATORY PROTEIN YEIL"/>
    <property type="match status" value="1"/>
</dbReference>
<evidence type="ECO:0000313" key="4">
    <source>
        <dbReference type="EMBL" id="RFS81358.1"/>
    </source>
</evidence>
<dbReference type="GO" id="GO:0003700">
    <property type="term" value="F:DNA-binding transcription factor activity"/>
    <property type="evidence" value="ECO:0007669"/>
    <property type="project" value="TreeGrafter"/>
</dbReference>
<dbReference type="GO" id="GO:0004016">
    <property type="term" value="F:adenylate cyclase activity"/>
    <property type="evidence" value="ECO:0007669"/>
    <property type="project" value="UniProtKB-ARBA"/>
</dbReference>
<dbReference type="GO" id="GO:0005829">
    <property type="term" value="C:cytosol"/>
    <property type="evidence" value="ECO:0007669"/>
    <property type="project" value="TreeGrafter"/>
</dbReference>
<dbReference type="InterPro" id="IPR018490">
    <property type="entry name" value="cNMP-bd_dom_sf"/>
</dbReference>
<dbReference type="InterPro" id="IPR001054">
    <property type="entry name" value="A/G_cyclase"/>
</dbReference>
<dbReference type="PANTHER" id="PTHR24567">
    <property type="entry name" value="CRP FAMILY TRANSCRIPTIONAL REGULATORY PROTEIN"/>
    <property type="match status" value="1"/>
</dbReference>
<dbReference type="SMART" id="SM00100">
    <property type="entry name" value="cNMP"/>
    <property type="match status" value="1"/>
</dbReference>
<dbReference type="GO" id="GO:0035556">
    <property type="term" value="P:intracellular signal transduction"/>
    <property type="evidence" value="ECO:0007669"/>
    <property type="project" value="InterPro"/>
</dbReference>
<dbReference type="SUPFAM" id="SSF51206">
    <property type="entry name" value="cAMP-binding domain-like"/>
    <property type="match status" value="1"/>
</dbReference>
<accession>A0A372G7J0</accession>
<gene>
    <name evidence="4" type="ORF">D0T12_32505</name>
</gene>
<dbReference type="Proteomes" id="UP000262882">
    <property type="component" value="Unassembled WGS sequence"/>
</dbReference>
<dbReference type="InterPro" id="IPR029787">
    <property type="entry name" value="Nucleotide_cyclase"/>
</dbReference>
<dbReference type="Pfam" id="PF00027">
    <property type="entry name" value="cNMP_binding"/>
    <property type="match status" value="1"/>
</dbReference>
<feature type="domain" description="Guanylate cyclase" evidence="3">
    <location>
        <begin position="279"/>
        <end position="382"/>
    </location>
</feature>
<organism evidence="4 5">
    <name type="scientific">Actinomadura spongiicola</name>
    <dbReference type="NCBI Taxonomy" id="2303421"/>
    <lineage>
        <taxon>Bacteria</taxon>
        <taxon>Bacillati</taxon>
        <taxon>Actinomycetota</taxon>
        <taxon>Actinomycetes</taxon>
        <taxon>Streptosporangiales</taxon>
        <taxon>Thermomonosporaceae</taxon>
        <taxon>Actinomadura</taxon>
    </lineage>
</organism>
<feature type="region of interest" description="Disordered" evidence="1">
    <location>
        <begin position="1"/>
        <end position="23"/>
    </location>
</feature>